<dbReference type="PROSITE" id="PS50940">
    <property type="entry name" value="CHIT_BIND_II"/>
    <property type="match status" value="6"/>
</dbReference>
<feature type="compositionally biased region" description="Low complexity" evidence="1">
    <location>
        <begin position="414"/>
        <end position="433"/>
    </location>
</feature>
<dbReference type="EMBL" id="JABXBU010001863">
    <property type="protein sequence ID" value="KAF8782122.1"/>
    <property type="molecule type" value="Genomic_DNA"/>
</dbReference>
<protein>
    <submittedName>
        <fullName evidence="5">Ubiquitin-associated domain-containing protein like</fullName>
    </submittedName>
</protein>
<evidence type="ECO:0000256" key="1">
    <source>
        <dbReference type="SAM" id="MobiDB-lite"/>
    </source>
</evidence>
<reference evidence="5" key="2">
    <citation type="submission" date="2020-06" db="EMBL/GenBank/DDBJ databases">
        <authorList>
            <person name="Sheffer M."/>
        </authorList>
    </citation>
    <scope>NUCLEOTIDE SEQUENCE</scope>
</reference>
<dbReference type="SUPFAM" id="SSF57625">
    <property type="entry name" value="Invertebrate chitin-binding proteins"/>
    <property type="match status" value="6"/>
</dbReference>
<dbReference type="InterPro" id="IPR015940">
    <property type="entry name" value="UBA"/>
</dbReference>
<feature type="region of interest" description="Disordered" evidence="1">
    <location>
        <begin position="869"/>
        <end position="908"/>
    </location>
</feature>
<feature type="signal peptide" evidence="2">
    <location>
        <begin position="1"/>
        <end position="24"/>
    </location>
</feature>
<feature type="compositionally biased region" description="Polar residues" evidence="1">
    <location>
        <begin position="895"/>
        <end position="908"/>
    </location>
</feature>
<dbReference type="InterPro" id="IPR009060">
    <property type="entry name" value="UBA-like_sf"/>
</dbReference>
<feature type="compositionally biased region" description="Low complexity" evidence="1">
    <location>
        <begin position="879"/>
        <end position="889"/>
    </location>
</feature>
<dbReference type="Pfam" id="PF22562">
    <property type="entry name" value="UBA_7"/>
    <property type="match status" value="1"/>
</dbReference>
<feature type="region of interest" description="Disordered" evidence="1">
    <location>
        <begin position="488"/>
        <end position="535"/>
    </location>
</feature>
<dbReference type="GO" id="GO:0000151">
    <property type="term" value="C:ubiquitin ligase complex"/>
    <property type="evidence" value="ECO:0007669"/>
    <property type="project" value="TreeGrafter"/>
</dbReference>
<dbReference type="Gene3D" id="1.10.260.100">
    <property type="match status" value="1"/>
</dbReference>
<dbReference type="Proteomes" id="UP000807504">
    <property type="component" value="Unassembled WGS sequence"/>
</dbReference>
<proteinExistence type="predicted"/>
<dbReference type="PROSITE" id="PS50030">
    <property type="entry name" value="UBA"/>
    <property type="match status" value="2"/>
</dbReference>
<dbReference type="Pfam" id="PF00627">
    <property type="entry name" value="UBA"/>
    <property type="match status" value="1"/>
</dbReference>
<dbReference type="SMART" id="SM00165">
    <property type="entry name" value="UBA"/>
    <property type="match status" value="2"/>
</dbReference>
<keyword evidence="6" id="KW-1185">Reference proteome</keyword>
<dbReference type="InterPro" id="IPR002557">
    <property type="entry name" value="Chitin-bd_dom"/>
</dbReference>
<dbReference type="InterPro" id="IPR057650">
    <property type="entry name" value="UBL_UBAC1"/>
</dbReference>
<dbReference type="Pfam" id="PF23326">
    <property type="entry name" value="UBL_UBAC1"/>
    <property type="match status" value="1"/>
</dbReference>
<organism evidence="5 6">
    <name type="scientific">Argiope bruennichi</name>
    <name type="common">Wasp spider</name>
    <name type="synonym">Aranea bruennichi</name>
    <dbReference type="NCBI Taxonomy" id="94029"/>
    <lineage>
        <taxon>Eukaryota</taxon>
        <taxon>Metazoa</taxon>
        <taxon>Ecdysozoa</taxon>
        <taxon>Arthropoda</taxon>
        <taxon>Chelicerata</taxon>
        <taxon>Arachnida</taxon>
        <taxon>Araneae</taxon>
        <taxon>Araneomorphae</taxon>
        <taxon>Entelegynae</taxon>
        <taxon>Araneoidea</taxon>
        <taxon>Araneidae</taxon>
        <taxon>Argiope</taxon>
    </lineage>
</organism>
<feature type="domain" description="Chitin-binding type-2" evidence="4">
    <location>
        <begin position="148"/>
        <end position="204"/>
    </location>
</feature>
<feature type="region of interest" description="Disordered" evidence="1">
    <location>
        <begin position="400"/>
        <end position="467"/>
    </location>
</feature>
<evidence type="ECO:0000259" key="4">
    <source>
        <dbReference type="PROSITE" id="PS50940"/>
    </source>
</evidence>
<feature type="domain" description="Chitin-binding type-2" evidence="4">
    <location>
        <begin position="28"/>
        <end position="84"/>
    </location>
</feature>
<dbReference type="PANTHER" id="PTHR46738:SF1">
    <property type="entry name" value="UBIQUITIN-ASSOCIATED DOMAIN-CONTAINING PROTEIN 1"/>
    <property type="match status" value="1"/>
</dbReference>
<feature type="domain" description="UBA" evidence="3">
    <location>
        <begin position="788"/>
        <end position="827"/>
    </location>
</feature>
<dbReference type="GO" id="GO:0005576">
    <property type="term" value="C:extracellular region"/>
    <property type="evidence" value="ECO:0007669"/>
    <property type="project" value="InterPro"/>
</dbReference>
<feature type="domain" description="Chitin-binding type-2" evidence="4">
    <location>
        <begin position="88"/>
        <end position="144"/>
    </location>
</feature>
<feature type="domain" description="Chitin-binding type-2" evidence="4">
    <location>
        <begin position="328"/>
        <end position="384"/>
    </location>
</feature>
<dbReference type="PANTHER" id="PTHR46738">
    <property type="entry name" value="UBIQUITIN-ASSOCIATED DOMAIN-CONTAINING PROTEIN 1"/>
    <property type="match status" value="1"/>
</dbReference>
<evidence type="ECO:0000256" key="2">
    <source>
        <dbReference type="SAM" id="SignalP"/>
    </source>
</evidence>
<evidence type="ECO:0000313" key="6">
    <source>
        <dbReference type="Proteomes" id="UP000807504"/>
    </source>
</evidence>
<evidence type="ECO:0000313" key="5">
    <source>
        <dbReference type="EMBL" id="KAF8782122.1"/>
    </source>
</evidence>
<keyword evidence="2" id="KW-0732">Signal</keyword>
<reference evidence="5" key="1">
    <citation type="journal article" date="2020" name="bioRxiv">
        <title>Chromosome-level reference genome of the European wasp spider Argiope bruennichi: a resource for studies on range expansion and evolutionary adaptation.</title>
        <authorList>
            <person name="Sheffer M.M."/>
            <person name="Hoppe A."/>
            <person name="Krehenwinkel H."/>
            <person name="Uhl G."/>
            <person name="Kuss A.W."/>
            <person name="Jensen L."/>
            <person name="Jensen C."/>
            <person name="Gillespie R.G."/>
            <person name="Hoff K.J."/>
            <person name="Prost S."/>
        </authorList>
    </citation>
    <scope>NUCLEOTIDE SEQUENCE</scope>
</reference>
<dbReference type="InterPro" id="IPR052476">
    <property type="entry name" value="UBAC1"/>
</dbReference>
<dbReference type="Gene3D" id="2.170.140.10">
    <property type="entry name" value="Chitin binding domain"/>
    <property type="match status" value="6"/>
</dbReference>
<dbReference type="GO" id="GO:0008061">
    <property type="term" value="F:chitin binding"/>
    <property type="evidence" value="ECO:0007669"/>
    <property type="project" value="InterPro"/>
</dbReference>
<dbReference type="SUPFAM" id="SSF46934">
    <property type="entry name" value="UBA-like"/>
    <property type="match status" value="2"/>
</dbReference>
<dbReference type="AlphaFoldDB" id="A0A8T0F0M6"/>
<gene>
    <name evidence="5" type="ORF">HNY73_012448</name>
</gene>
<dbReference type="InterPro" id="IPR041927">
    <property type="entry name" value="UBA2_UBAC1"/>
</dbReference>
<dbReference type="Pfam" id="PF01607">
    <property type="entry name" value="CBM_14"/>
    <property type="match status" value="6"/>
</dbReference>
<comment type="caution">
    <text evidence="5">The sequence shown here is derived from an EMBL/GenBank/DDBJ whole genome shotgun (WGS) entry which is preliminary data.</text>
</comment>
<name>A0A8T0F0M6_ARGBR</name>
<dbReference type="InterPro" id="IPR036508">
    <property type="entry name" value="Chitin-bd_dom_sf"/>
</dbReference>
<accession>A0A8T0F0M6</accession>
<dbReference type="CDD" id="cd14304">
    <property type="entry name" value="UBA2_KPC2"/>
    <property type="match status" value="1"/>
</dbReference>
<evidence type="ECO:0000259" key="3">
    <source>
        <dbReference type="PROSITE" id="PS50030"/>
    </source>
</evidence>
<feature type="domain" description="UBA" evidence="3">
    <location>
        <begin position="927"/>
        <end position="967"/>
    </location>
</feature>
<feature type="domain" description="Chitin-binding type-2" evidence="4">
    <location>
        <begin position="268"/>
        <end position="324"/>
    </location>
</feature>
<dbReference type="Gene3D" id="1.10.8.10">
    <property type="entry name" value="DNA helicase RuvA subunit, C-terminal domain"/>
    <property type="match status" value="2"/>
</dbReference>
<feature type="compositionally biased region" description="Basic and acidic residues" evidence="1">
    <location>
        <begin position="869"/>
        <end position="878"/>
    </location>
</feature>
<feature type="chain" id="PRO_5035900498" evidence="2">
    <location>
        <begin position="25"/>
        <end position="1062"/>
    </location>
</feature>
<feature type="domain" description="Chitin-binding type-2" evidence="4">
    <location>
        <begin position="208"/>
        <end position="264"/>
    </location>
</feature>
<sequence>MNINLKKIILFCGFILFLSGIASARPNTKICRKRNGKFPMPGTLCKRYYECKNFVPEEKTCKDGEHFNANKEWCDWEELYPCLEKVKDKECLRQNGLFLKPGTECKKYYRCCNGKAQEETCPGDSLFDPSKENCEWPDLYTCIEKPEWKKCPSPNGLFLKPRTNCKKYYNCTNGRPNEKCCQKNTLFNPSKGKCEPSQFYTCIEPSERKECPRRNGQFLKPRTNCRKYYNCSNGEPEEQQCSKNTLFNPTTEKCESAEFYTCIEKPERKECPKRNGKFLKPGTNCLKYYECLNGEPEEKKCPIGKLFNPSTENCEMMEKYTCIEKPERKECPKRNGKFLKPGTNCMKYYECSNGEPEERKCPIGKLFNPSTENCEMTEKYTCIESLSTTEKVPSTVTTFATSTTPDDQKEKTATDPVVSTTTTQKTTSTEQITYSTQDPDSERTNSRISETTNKIITQPPPTDGQSIETSTISETITSTIAATLSTIEISTTSEPTTTESSTLQSTTEISTLPSTTEISSSESTTETSTLQTTSSEISIISQTVSPQMSSTHSTNHTISKENKEGEITEPTLFETTMEVTFSPSTEEVTTSDELNVKCPEPNGYFPHPTDKHKFISHVQKGQRLERNLQRTVSRTSFRRISIAQHTQSVKRYDSIKVSDRYKLILVSQNRPLPDESTIRDEEIRENDELLLLKRRHLIVPMGESQEEKEEKCRGPIESEIQKETSGIHPKNLDAVVENPSVPVDFHTELRKILVSLVKVSEKLLRYHPEVVALFKEMAEEEGKEDEPSVDKASLKQLTDMGFGESQAVESLRQNSNVSDAMDWLLAQSAHDVNAPVATPAAKTNSSPVHVRKFSVPKFSVSKLVDKCTSDKSSEKASSSDKSSASTSQKQDAEVPSTSQGTSAPSGEQSRIVEMIRCFRAYKRKVFRPSSAALANLKEMGFAEADILDALRINGNNQDTACDWLLSDKKPNFEDVEEGLDPDGPIYKSIMSNPVVQLGLSNPKTFLALLHMLENPTSACRWLSDPDTAPILSQIFRIYHAEKHSLQLARPFPQIDPLVFYIC</sequence>
<feature type="compositionally biased region" description="Polar residues" evidence="1">
    <location>
        <begin position="446"/>
        <end position="456"/>
    </location>
</feature>
<dbReference type="SMART" id="SM00494">
    <property type="entry name" value="ChtBD2"/>
    <property type="match status" value="6"/>
</dbReference>